<reference evidence="2" key="2">
    <citation type="journal article" date="2015" name="Data Brief">
        <title>Shoot transcriptome of the giant reed, Arundo donax.</title>
        <authorList>
            <person name="Barrero R.A."/>
            <person name="Guerrero F.D."/>
            <person name="Moolhuijzen P."/>
            <person name="Goolsby J.A."/>
            <person name="Tidwell J."/>
            <person name="Bellgard S.E."/>
            <person name="Bellgard M.I."/>
        </authorList>
    </citation>
    <scope>NUCLEOTIDE SEQUENCE</scope>
    <source>
        <tissue evidence="2">Shoot tissue taken approximately 20 cm above the soil surface</tissue>
    </source>
</reference>
<feature type="region of interest" description="Disordered" evidence="1">
    <location>
        <begin position="52"/>
        <end position="105"/>
    </location>
</feature>
<evidence type="ECO:0000313" key="2">
    <source>
        <dbReference type="EMBL" id="JAD99051.1"/>
    </source>
</evidence>
<proteinExistence type="predicted"/>
<feature type="compositionally biased region" description="Basic and acidic residues" evidence="1">
    <location>
        <begin position="57"/>
        <end position="81"/>
    </location>
</feature>
<accession>A0A0A9EG63</accession>
<evidence type="ECO:0000256" key="1">
    <source>
        <dbReference type="SAM" id="MobiDB-lite"/>
    </source>
</evidence>
<name>A0A0A9EG63_ARUDO</name>
<organism evidence="2">
    <name type="scientific">Arundo donax</name>
    <name type="common">Giant reed</name>
    <name type="synonym">Donax arundinaceus</name>
    <dbReference type="NCBI Taxonomy" id="35708"/>
    <lineage>
        <taxon>Eukaryota</taxon>
        <taxon>Viridiplantae</taxon>
        <taxon>Streptophyta</taxon>
        <taxon>Embryophyta</taxon>
        <taxon>Tracheophyta</taxon>
        <taxon>Spermatophyta</taxon>
        <taxon>Magnoliopsida</taxon>
        <taxon>Liliopsida</taxon>
        <taxon>Poales</taxon>
        <taxon>Poaceae</taxon>
        <taxon>PACMAD clade</taxon>
        <taxon>Arundinoideae</taxon>
        <taxon>Arundineae</taxon>
        <taxon>Arundo</taxon>
    </lineage>
</organism>
<dbReference type="AlphaFoldDB" id="A0A0A9EG63"/>
<protein>
    <submittedName>
        <fullName evidence="2">Uncharacterized protein</fullName>
    </submittedName>
</protein>
<sequence length="105" mass="11486">MQQYLQTISHRSITAKLAHTLDCAMHTGIWSLCTLLPSRAVGPAGRRLVGVALAPPEDDRPRDGLEAERDAAERRQDDDVGRPIAAARVQDVEPLEDVDGAHDDH</sequence>
<reference evidence="2" key="1">
    <citation type="submission" date="2014-09" db="EMBL/GenBank/DDBJ databases">
        <authorList>
            <person name="Magalhaes I.L.F."/>
            <person name="Oliveira U."/>
            <person name="Santos F.R."/>
            <person name="Vidigal T.H.D.A."/>
            <person name="Brescovit A.D."/>
            <person name="Santos A.J."/>
        </authorList>
    </citation>
    <scope>NUCLEOTIDE SEQUENCE</scope>
    <source>
        <tissue evidence="2">Shoot tissue taken approximately 20 cm above the soil surface</tissue>
    </source>
</reference>
<dbReference type="EMBL" id="GBRH01198844">
    <property type="protein sequence ID" value="JAD99051.1"/>
    <property type="molecule type" value="Transcribed_RNA"/>
</dbReference>